<accession>A0ACB8FD85</accession>
<evidence type="ECO:0000313" key="1">
    <source>
        <dbReference type="EMBL" id="KAH8003018.1"/>
    </source>
</evidence>
<keyword evidence="2" id="KW-1185">Reference proteome</keyword>
<name>A0ACB8FD85_9SAUR</name>
<evidence type="ECO:0000313" key="2">
    <source>
        <dbReference type="Proteomes" id="UP000827872"/>
    </source>
</evidence>
<gene>
    <name evidence="1" type="ORF">K3G42_008720</name>
</gene>
<organism evidence="1 2">
    <name type="scientific">Sphaerodactylus townsendi</name>
    <dbReference type="NCBI Taxonomy" id="933632"/>
    <lineage>
        <taxon>Eukaryota</taxon>
        <taxon>Metazoa</taxon>
        <taxon>Chordata</taxon>
        <taxon>Craniata</taxon>
        <taxon>Vertebrata</taxon>
        <taxon>Euteleostomi</taxon>
        <taxon>Lepidosauria</taxon>
        <taxon>Squamata</taxon>
        <taxon>Bifurcata</taxon>
        <taxon>Gekkota</taxon>
        <taxon>Sphaerodactylidae</taxon>
        <taxon>Sphaerodactylus</taxon>
    </lineage>
</organism>
<proteinExistence type="predicted"/>
<comment type="caution">
    <text evidence="1">The sequence shown here is derived from an EMBL/GenBank/DDBJ whole genome shotgun (WGS) entry which is preliminary data.</text>
</comment>
<protein>
    <submittedName>
        <fullName evidence="1">Uncharacterized protein</fullName>
    </submittedName>
</protein>
<reference evidence="1" key="1">
    <citation type="submission" date="2021-08" db="EMBL/GenBank/DDBJ databases">
        <title>The first chromosome-level gecko genome reveals the dynamic sex chromosomes of Neotropical dwarf geckos (Sphaerodactylidae: Sphaerodactylus).</title>
        <authorList>
            <person name="Pinto B.J."/>
            <person name="Keating S.E."/>
            <person name="Gamble T."/>
        </authorList>
    </citation>
    <scope>NUCLEOTIDE SEQUENCE</scope>
    <source>
        <strain evidence="1">TG3544</strain>
    </source>
</reference>
<sequence length="712" mass="80829">MILEVGDYDIQVAILEALFRLMLKKWRDDLVHNWFEDQHVVNAFKEIKDREFETLTKPADEKLEEFWVDFNCGSESVTFYLNNPESPFWESVRLSKEDISSYCVEERGEEKILKMLLRNSTTINKKEVTKIKIHVDSKFDIASPLSKISEKVKMVILDEVETGSRRDQPEQNETVADNHAEWIKDSADTESLSDIFGSHQSNESATVTTKMSTPVDAVDKGEQTGQEHGSPGQASTDTPAVSPTHTAPILKTPPPLKLSLPKQKDKTVVHSELNAEEEVDSQPMEILTAEDDEKGRKRSSSKEMADTSFVTFVTGPDFSSGGWELTMPNLPLMVAIKQTIERKPMYSTLNCLENEQDEKSNKVSEMKQKVFVQKTPLHRNLEKGTVEVHKTKPSSGYKSHLFSESNQETPGNSPREKSWILNSQKESGYKTIDYTRRKPKFRSKLKVLPLSSPSSSSDHRAKKIGDSSMHREMAKKRRSTPIHSFLAQQQTGGLELADVAVSLSGASSFDDSDASKSKNCDVISGTLPLKDRVSKSKRKLTGFLSGLGEKRLKTTERKSSNEQSSSFSFEPKKLFDSVEMEEATHKGESVDLVEDHVPPMFQEDSGVIAAFESFTNELKKTFWSRYKRTEIYMRNTLKMPEQNMSALLNQIHQCRLKELEHFHKIVLKELDNLEKRSQFLSTLEKDSVDTVHGLRARWRSRECKGDRPECSV</sequence>
<dbReference type="EMBL" id="CM037622">
    <property type="protein sequence ID" value="KAH8003018.1"/>
    <property type="molecule type" value="Genomic_DNA"/>
</dbReference>
<dbReference type="Proteomes" id="UP000827872">
    <property type="component" value="Linkage Group LG09"/>
</dbReference>